<dbReference type="SUPFAM" id="SSF54427">
    <property type="entry name" value="NTF2-like"/>
    <property type="match status" value="1"/>
</dbReference>
<dbReference type="PANTHER" id="PTHR38436:SF3">
    <property type="entry name" value="CARBOXYMETHYLENEBUTENOLIDASE-RELATED"/>
    <property type="match status" value="1"/>
</dbReference>
<evidence type="ECO:0000313" key="1">
    <source>
        <dbReference type="EMBL" id="CAG8412189.1"/>
    </source>
</evidence>
<protein>
    <submittedName>
        <fullName evidence="1">Uncharacterized protein</fullName>
    </submittedName>
</protein>
<dbReference type="GO" id="GO:0030638">
    <property type="term" value="P:polyketide metabolic process"/>
    <property type="evidence" value="ECO:0007669"/>
    <property type="project" value="InterPro"/>
</dbReference>
<reference evidence="1" key="1">
    <citation type="submission" date="2021-07" db="EMBL/GenBank/DDBJ databases">
        <authorList>
            <person name="Branca A.L. A."/>
        </authorList>
    </citation>
    <scope>NUCLEOTIDE SEQUENCE</scope>
</reference>
<dbReference type="Proteomes" id="UP001152649">
    <property type="component" value="Unassembled WGS sequence"/>
</dbReference>
<dbReference type="Gene3D" id="3.10.450.50">
    <property type="match status" value="1"/>
</dbReference>
<gene>
    <name evidence="1" type="ORF">PSALAMII_LOCUS8940</name>
</gene>
<dbReference type="PANTHER" id="PTHR38436">
    <property type="entry name" value="POLYKETIDE CYCLASE SNOAL-LIKE DOMAIN"/>
    <property type="match status" value="1"/>
</dbReference>
<name>A0A9W4JPF7_9EURO</name>
<dbReference type="InterPro" id="IPR009959">
    <property type="entry name" value="Cyclase_SnoaL-like"/>
</dbReference>
<dbReference type="InterPro" id="IPR032710">
    <property type="entry name" value="NTF2-like_dom_sf"/>
</dbReference>
<sequence>MTCINIPLSTFPVPRVDELESGVCVLPPLSRRGMGPGMITILPDGPPSSQILVDGVPSPSMKWVEEGYTVVEIRGSALERGYSLSRAIEALAQHDQCTPKGIIGLCIVYGTGLWEMAQIEPELEKITAAVVYGAASIATQPRLNRIPSVQHLAGKAGVPLLRTETLMQYEYSLTRNDAFALPFSPDFDYAVEGITHSRNLTFLKKHMNGPHFDLEAIWDEHTYFEFDNRSVEHTMNTMVQEPYVNHIPTLTGGIGRELLTEFYRDHFIFKNPANTTNQLISRTIGVDRVVDEFIMTLTHDCEIDWLIPGIPPTGRELEIPFMAVVNIRGDRLYHEHITWDQATVLRQLGLLPEYMPYPYALPDGRKPAAGRRFEVRVPAVGAETAAKMRNKNAVPSNLLFAGGIREVEISGNND</sequence>
<evidence type="ECO:0000313" key="2">
    <source>
        <dbReference type="Proteomes" id="UP001152649"/>
    </source>
</evidence>
<organism evidence="1 2">
    <name type="scientific">Penicillium salamii</name>
    <dbReference type="NCBI Taxonomy" id="1612424"/>
    <lineage>
        <taxon>Eukaryota</taxon>
        <taxon>Fungi</taxon>
        <taxon>Dikarya</taxon>
        <taxon>Ascomycota</taxon>
        <taxon>Pezizomycotina</taxon>
        <taxon>Eurotiomycetes</taxon>
        <taxon>Eurotiomycetidae</taxon>
        <taxon>Eurotiales</taxon>
        <taxon>Aspergillaceae</taxon>
        <taxon>Penicillium</taxon>
    </lineage>
</organism>
<keyword evidence="2" id="KW-1185">Reference proteome</keyword>
<accession>A0A9W4JPF7</accession>
<dbReference type="AlphaFoldDB" id="A0A9W4JPF7"/>
<proteinExistence type="predicted"/>
<dbReference type="OrthoDB" id="5440at2759"/>
<comment type="caution">
    <text evidence="1">The sequence shown here is derived from an EMBL/GenBank/DDBJ whole genome shotgun (WGS) entry which is preliminary data.</text>
</comment>
<dbReference type="EMBL" id="CAJVPG010000429">
    <property type="protein sequence ID" value="CAG8412189.1"/>
    <property type="molecule type" value="Genomic_DNA"/>
</dbReference>